<name>A0A6G1B3V9_CROCR</name>
<dbReference type="PANTHER" id="PTHR19446">
    <property type="entry name" value="REVERSE TRANSCRIPTASES"/>
    <property type="match status" value="1"/>
</dbReference>
<gene>
    <name evidence="1" type="ORF">FOF47_R18855</name>
</gene>
<reference evidence="1 2" key="1">
    <citation type="submission" date="2019-11" db="EMBL/GenBank/DDBJ databases">
        <authorList>
            <person name="Yang C."/>
            <person name="Li F."/>
        </authorList>
    </citation>
    <scope>NUCLEOTIDE SEQUENCE [LARGE SCALE GENOMIC DNA]</scope>
    <source>
        <strain evidence="1">KB4526</strain>
        <tissue evidence="1">Muscle</tissue>
    </source>
</reference>
<proteinExistence type="predicted"/>
<dbReference type="Proteomes" id="UP000475037">
    <property type="component" value="Unassembled WGS sequence"/>
</dbReference>
<organism evidence="1 2">
    <name type="scientific">Crocuta crocuta</name>
    <name type="common">Spotted hyena</name>
    <dbReference type="NCBI Taxonomy" id="9678"/>
    <lineage>
        <taxon>Eukaryota</taxon>
        <taxon>Metazoa</taxon>
        <taxon>Chordata</taxon>
        <taxon>Craniata</taxon>
        <taxon>Vertebrata</taxon>
        <taxon>Euteleostomi</taxon>
        <taxon>Mammalia</taxon>
        <taxon>Eutheria</taxon>
        <taxon>Laurasiatheria</taxon>
        <taxon>Carnivora</taxon>
        <taxon>Feliformia</taxon>
        <taxon>Hyaenidae</taxon>
        <taxon>Crocuta</taxon>
    </lineage>
</organism>
<evidence type="ECO:0000313" key="1">
    <source>
        <dbReference type="EMBL" id="KAF0882616.1"/>
    </source>
</evidence>
<comment type="caution">
    <text evidence="1">The sequence shown here is derived from an EMBL/GenBank/DDBJ whole genome shotgun (WGS) entry which is preliminary data.</text>
</comment>
<sequence>RKETFRQVSFMDIDTKVLNKILANQIQQYMRRILYQAQEGFIPHMQERFNVRKPISDVCHFNKLKKKNCIIISEDGERAFDKTHRLFITKTFSNVEIKGT</sequence>
<evidence type="ECO:0000313" key="2">
    <source>
        <dbReference type="Proteomes" id="UP000475037"/>
    </source>
</evidence>
<dbReference type="EMBL" id="VOAJ01002527">
    <property type="protein sequence ID" value="KAF0882616.1"/>
    <property type="molecule type" value="Genomic_DNA"/>
</dbReference>
<dbReference type="AlphaFoldDB" id="A0A6G1B3V9"/>
<feature type="non-terminal residue" evidence="1">
    <location>
        <position position="100"/>
    </location>
</feature>
<keyword evidence="2" id="KW-1185">Reference proteome</keyword>
<accession>A0A6G1B3V9</accession>
<protein>
    <submittedName>
        <fullName evidence="1">LORF2 protein</fullName>
    </submittedName>
</protein>
<feature type="non-terminal residue" evidence="1">
    <location>
        <position position="1"/>
    </location>
</feature>